<sequence length="269" mass="31927">MNLTQQRFFGFQNTPFLWEKSLLELEQFLWTPSKLSIGEKISDTIRLGNYVERLVSYELHQHSSIQVLKENVQIISDKVTLGEIDCLLMDHKEAVHLEIAYKFYLYDATVGSDFLDHWIGPNRRDSLVLKLNKIKNKQFPLLYSKECASFLSELKLKANNIQQRTYFKAQLYIPFGTKIDFKQLNPECVCGFYMDIEQLQKFSDCKFYIPKKLDWLIEPHKDVDWLNFEQAQKRINEFHQKQSAPLCWLKQTNGEILKIFVTWWTVHTS</sequence>
<evidence type="ECO:0000313" key="2">
    <source>
        <dbReference type="Proteomes" id="UP001597508"/>
    </source>
</evidence>
<dbReference type="RefSeq" id="WP_379666285.1">
    <property type="nucleotide sequence ID" value="NZ_JBHULH010000004.1"/>
</dbReference>
<proteinExistence type="predicted"/>
<comment type="caution">
    <text evidence="1">The sequence shown here is derived from an EMBL/GenBank/DDBJ whole genome shotgun (WGS) entry which is preliminary data.</text>
</comment>
<reference evidence="2" key="1">
    <citation type="journal article" date="2019" name="Int. J. Syst. Evol. Microbiol.">
        <title>The Global Catalogue of Microorganisms (GCM) 10K type strain sequencing project: providing services to taxonomists for standard genome sequencing and annotation.</title>
        <authorList>
            <consortium name="The Broad Institute Genomics Platform"/>
            <consortium name="The Broad Institute Genome Sequencing Center for Infectious Disease"/>
            <person name="Wu L."/>
            <person name="Ma J."/>
        </authorList>
    </citation>
    <scope>NUCLEOTIDE SEQUENCE [LARGE SCALE GENOMIC DNA]</scope>
    <source>
        <strain evidence="2">KCTC 52127</strain>
    </source>
</reference>
<dbReference type="EMBL" id="JBHULH010000004">
    <property type="protein sequence ID" value="MFD2567575.1"/>
    <property type="molecule type" value="Genomic_DNA"/>
</dbReference>
<dbReference type="Proteomes" id="UP001597508">
    <property type="component" value="Unassembled WGS sequence"/>
</dbReference>
<protein>
    <submittedName>
        <fullName evidence="1">DUF1853 family protein</fullName>
    </submittedName>
</protein>
<name>A0ABW5LRX6_9FLAO</name>
<accession>A0ABW5LRX6</accession>
<evidence type="ECO:0000313" key="1">
    <source>
        <dbReference type="EMBL" id="MFD2567575.1"/>
    </source>
</evidence>
<dbReference type="InterPro" id="IPR015003">
    <property type="entry name" value="DUF1853"/>
</dbReference>
<organism evidence="1 2">
    <name type="scientific">Pseudotenacibaculum haliotis</name>
    <dbReference type="NCBI Taxonomy" id="1862138"/>
    <lineage>
        <taxon>Bacteria</taxon>
        <taxon>Pseudomonadati</taxon>
        <taxon>Bacteroidota</taxon>
        <taxon>Flavobacteriia</taxon>
        <taxon>Flavobacteriales</taxon>
        <taxon>Flavobacteriaceae</taxon>
        <taxon>Pseudotenacibaculum</taxon>
    </lineage>
</organism>
<keyword evidence="2" id="KW-1185">Reference proteome</keyword>
<gene>
    <name evidence="1" type="ORF">ACFSRZ_09345</name>
</gene>
<dbReference type="Pfam" id="PF08907">
    <property type="entry name" value="DUF1853"/>
    <property type="match status" value="1"/>
</dbReference>